<evidence type="ECO:0000313" key="2">
    <source>
        <dbReference type="Proteomes" id="UP001620514"/>
    </source>
</evidence>
<gene>
    <name evidence="1" type="ORF">ABH943_006539</name>
</gene>
<proteinExistence type="predicted"/>
<evidence type="ECO:0000313" key="1">
    <source>
        <dbReference type="EMBL" id="MFK4446507.1"/>
    </source>
</evidence>
<reference evidence="1 2" key="2">
    <citation type="submission" date="2024-11" db="EMBL/GenBank/DDBJ databases">
        <title>Using genomics to understand microbial adaptation to soil warming.</title>
        <authorList>
            <person name="Deangelis K.M. PhD."/>
        </authorList>
    </citation>
    <scope>NUCLEOTIDE SEQUENCE [LARGE SCALE GENOMIC DNA]</scope>
    <source>
        <strain evidence="1 2">GAS97</strain>
    </source>
</reference>
<reference evidence="1 2" key="1">
    <citation type="submission" date="2024-10" db="EMBL/GenBank/DDBJ databases">
        <authorList>
            <person name="Deangelis K."/>
            <person name="Huntemann M."/>
            <person name="Clum A."/>
            <person name="Wang J."/>
            <person name="Palaniappan K."/>
            <person name="Ritter S."/>
            <person name="Chen I.-M."/>
            <person name="Stamatis D."/>
            <person name="Reddy T."/>
            <person name="O'Malley R."/>
            <person name="Daum C."/>
            <person name="Ng V."/>
            <person name="Ivanova N."/>
            <person name="Kyrpides N."/>
            <person name="Woyke T."/>
        </authorList>
    </citation>
    <scope>NUCLEOTIDE SEQUENCE [LARGE SCALE GENOMIC DNA]</scope>
    <source>
        <strain evidence="1 2">GAS97</strain>
    </source>
</reference>
<sequence length="85" mass="9463">MANKTFDDLPRSEQEDFRTVCLDAGLAPDAFTVSYTEDLVGADDVKVLEREVMVSFGNITRGYTAGNGTHWTVDFEDDVKSHVFV</sequence>
<dbReference type="RefSeq" id="WP_404611393.1">
    <property type="nucleotide sequence ID" value="NZ_JBIYDN010000026.1"/>
</dbReference>
<dbReference type="Proteomes" id="UP001620514">
    <property type="component" value="Unassembled WGS sequence"/>
</dbReference>
<organism evidence="1 2">
    <name type="scientific">Caballeronia udeis</name>
    <dbReference type="NCBI Taxonomy" id="1232866"/>
    <lineage>
        <taxon>Bacteria</taxon>
        <taxon>Pseudomonadati</taxon>
        <taxon>Pseudomonadota</taxon>
        <taxon>Betaproteobacteria</taxon>
        <taxon>Burkholderiales</taxon>
        <taxon>Burkholderiaceae</taxon>
        <taxon>Caballeronia</taxon>
    </lineage>
</organism>
<name>A0ABW8MSV1_9BURK</name>
<keyword evidence="2" id="KW-1185">Reference proteome</keyword>
<dbReference type="EMBL" id="JBIYDN010000026">
    <property type="protein sequence ID" value="MFK4446507.1"/>
    <property type="molecule type" value="Genomic_DNA"/>
</dbReference>
<accession>A0ABW8MSV1</accession>
<protein>
    <submittedName>
        <fullName evidence="1">Uncharacterized protein</fullName>
    </submittedName>
</protein>
<comment type="caution">
    <text evidence="1">The sequence shown here is derived from an EMBL/GenBank/DDBJ whole genome shotgun (WGS) entry which is preliminary data.</text>
</comment>